<sequence>MEITSQIAANGRNAQDNRAELRPGQVVSVNVKERISDREAIVSVRGQEIRATFEGKMPQGERMLVEVRSNDAQGVTVRAMDDASVRVSGRGSVDADIQQIARQFGEKLSPDLRQALRIVVDSGTPLSKELVQHVRAFLDTRFDAGSGNPSQIEAMNRLDNKLATLQAAVGKNLNISNVHLQAIHEALHGSNLADAVKNLRSELGQLQRDGYVNQELLQSLTSLNTKDFLISVVTKKMAEVGNEFRDLRRDITKNINNVIRTLETGVRGAEQAAQRMIEPTIQMLERAILKSDMFLFTDMKTEKKLMKATADLEAARALLAKGDRQAALKLVQQVQDTISNLKWKPSADRVQRFVMEGQQQLEQLKQIGNRQAAIGDRQLTVAQQTLLSNTAGANQYVLGVDKDTMSARQVFDFMRSLGLNHESEAAQRLVAELSGKGTKGNSQANQLPNTWPTARNIESAQATTMQLTREAQELLQRPVIRDAIIQALNQPRQGIASAQANMQAPAGAQQQVAAHNMTAAQIQVQLLSQLALYKSTVTPGGDLQTSLQELQRTITGAGRQEIPQDVMQRVSQLEQNVRQLDQFKQQTTNTNVDPRILAERNQLQQAVGRQMTELLSLVQRQESQQSQQSQQLQANPAQNTATQQTQQQSTQQQPVANSQQFLSNMQQMLTKISTATRQGTDVQPLLQELHRSIINAERQGMPQQLMQKLEQLERNIQQTDQLQRTEQVLRHIDPKHRSPQLLQQLLNHLQGEAGQQKNLKTAVMELIKQNVAQRALGQQNAEQTLAQLTGQQLLSKGDSQSNNQSMFFQLPVAFQEQINNLKVFINGKGKREKIDWENCSLYFLLETKKLGEIGIQISATNRNLSVTVKNDTPGLQRFFDPLIERFKEQLDEVGYHIMGVKFSKLTEEKEKQANPSKTGDENGKQVDSGTYKQKGFDLKI</sequence>
<comment type="caution">
    <text evidence="2">The sequence shown here is derived from an EMBL/GenBank/DDBJ whole genome shotgun (WGS) entry which is preliminary data.</text>
</comment>
<evidence type="ECO:0008006" key="4">
    <source>
        <dbReference type="Google" id="ProtNLM"/>
    </source>
</evidence>
<gene>
    <name evidence="2" type="ORF">BHF68_13380</name>
</gene>
<evidence type="ECO:0000256" key="1">
    <source>
        <dbReference type="SAM" id="MobiDB-lite"/>
    </source>
</evidence>
<name>A0A1E5G409_9FIRM</name>
<accession>A0A1E5G409</accession>
<feature type="region of interest" description="Disordered" evidence="1">
    <location>
        <begin position="908"/>
        <end position="940"/>
    </location>
</feature>
<feature type="compositionally biased region" description="Basic and acidic residues" evidence="1">
    <location>
        <begin position="908"/>
        <end position="924"/>
    </location>
</feature>
<evidence type="ECO:0000313" key="2">
    <source>
        <dbReference type="EMBL" id="OEF97820.1"/>
    </source>
</evidence>
<dbReference type="Proteomes" id="UP000094296">
    <property type="component" value="Unassembled WGS sequence"/>
</dbReference>
<organism evidence="2 3">
    <name type="scientific">Desulfuribacillus alkaliarsenatis</name>
    <dbReference type="NCBI Taxonomy" id="766136"/>
    <lineage>
        <taxon>Bacteria</taxon>
        <taxon>Bacillati</taxon>
        <taxon>Bacillota</taxon>
        <taxon>Desulfuribacillia</taxon>
        <taxon>Desulfuribacillales</taxon>
        <taxon>Desulfuribacillaceae</taxon>
        <taxon>Desulfuribacillus</taxon>
    </lineage>
</organism>
<reference evidence="2 3" key="1">
    <citation type="submission" date="2016-09" db="EMBL/GenBank/DDBJ databases">
        <title>Draft genome sequence for the type strain of Desulfuribacillus alkaliarsenatis AHT28, an obligately anaerobic, sulfidogenic bacterium isolated from Russian soda lake sediments.</title>
        <authorList>
            <person name="Abin C.A."/>
            <person name="Hollibaugh J.T."/>
        </authorList>
    </citation>
    <scope>NUCLEOTIDE SEQUENCE [LARGE SCALE GENOMIC DNA]</scope>
    <source>
        <strain evidence="2 3">AHT28</strain>
    </source>
</reference>
<dbReference type="STRING" id="766136.BHF68_13380"/>
<proteinExistence type="predicted"/>
<dbReference type="AlphaFoldDB" id="A0A1E5G409"/>
<dbReference type="OrthoDB" id="2351076at2"/>
<evidence type="ECO:0000313" key="3">
    <source>
        <dbReference type="Proteomes" id="UP000094296"/>
    </source>
</evidence>
<keyword evidence="3" id="KW-1185">Reference proteome</keyword>
<dbReference type="RefSeq" id="WP_069642451.1">
    <property type="nucleotide sequence ID" value="NZ_MIJE01000003.1"/>
</dbReference>
<protein>
    <recommendedName>
        <fullName evidence="4">Flagellar hook-length control protein-like C-terminal domain-containing protein</fullName>
    </recommendedName>
</protein>
<dbReference type="EMBL" id="MIJE01000003">
    <property type="protein sequence ID" value="OEF97820.1"/>
    <property type="molecule type" value="Genomic_DNA"/>
</dbReference>
<feature type="region of interest" description="Disordered" evidence="1">
    <location>
        <begin position="626"/>
        <end position="657"/>
    </location>
</feature>